<evidence type="ECO:0000256" key="5">
    <source>
        <dbReference type="ARBA" id="ARBA00023288"/>
    </source>
</evidence>
<evidence type="ECO:0000256" key="1">
    <source>
        <dbReference type="ARBA" id="ARBA00004589"/>
    </source>
</evidence>
<keyword evidence="4" id="KW-0325">Glycoprotein</keyword>
<evidence type="ECO:0000256" key="4">
    <source>
        <dbReference type="ARBA" id="ARBA00023180"/>
    </source>
</evidence>
<protein>
    <recommendedName>
        <fullName evidence="9">Protein sleepless</fullName>
    </recommendedName>
</protein>
<dbReference type="EMBL" id="CAXLJM020000036">
    <property type="protein sequence ID" value="CAL8104787.1"/>
    <property type="molecule type" value="Genomic_DNA"/>
</dbReference>
<keyword evidence="2" id="KW-0472">Membrane</keyword>
<keyword evidence="5" id="KW-0449">Lipoprotein</keyword>
<keyword evidence="8" id="KW-1185">Reference proteome</keyword>
<gene>
    <name evidence="7" type="ORF">ODALV1_LOCUS11857</name>
</gene>
<keyword evidence="2" id="KW-0336">GPI-anchor</keyword>
<evidence type="ECO:0000256" key="6">
    <source>
        <dbReference type="SAM" id="SignalP"/>
    </source>
</evidence>
<evidence type="ECO:0000256" key="2">
    <source>
        <dbReference type="ARBA" id="ARBA00022622"/>
    </source>
</evidence>
<evidence type="ECO:0000313" key="7">
    <source>
        <dbReference type="EMBL" id="CAL8104787.1"/>
    </source>
</evidence>
<dbReference type="InterPro" id="IPR045860">
    <property type="entry name" value="Snake_toxin-like_sf"/>
</dbReference>
<evidence type="ECO:0000256" key="3">
    <source>
        <dbReference type="ARBA" id="ARBA00022729"/>
    </source>
</evidence>
<dbReference type="InterPro" id="IPR031424">
    <property type="entry name" value="QVR-like"/>
</dbReference>
<comment type="subcellular location">
    <subcellularLocation>
        <location evidence="1">Membrane</location>
        <topology evidence="1">Lipid-anchor</topology>
        <topology evidence="1">GPI-anchor</topology>
    </subcellularLocation>
</comment>
<dbReference type="PANTHER" id="PTHR33562">
    <property type="entry name" value="ATILLA, ISOFORM B-RELATED-RELATED"/>
    <property type="match status" value="1"/>
</dbReference>
<dbReference type="Pfam" id="PF17064">
    <property type="entry name" value="QVR"/>
    <property type="match status" value="1"/>
</dbReference>
<comment type="caution">
    <text evidence="7">The sequence shown here is derived from an EMBL/GenBank/DDBJ whole genome shotgun (WGS) entry which is preliminary data.</text>
</comment>
<feature type="signal peptide" evidence="6">
    <location>
        <begin position="1"/>
        <end position="24"/>
    </location>
</feature>
<evidence type="ECO:0000313" key="8">
    <source>
        <dbReference type="Proteomes" id="UP001642540"/>
    </source>
</evidence>
<sequence>MEIKSSKGSFVFLLLCFLVKDVFGLWCYQCVSTQPGCGSPFDWRWYTSYTCPHEHDKCVKITERKGADEIVTRNCLSQLEYSRHDVPADKYEGCRSAAKDIQLAHYVNNSIKQQDIRRDYYDEVTWCFCEFDHFCNGAIDINSSHSWATITLTAASLLIYYLL</sequence>
<feature type="chain" id="PRO_5046657296" description="Protein sleepless" evidence="6">
    <location>
        <begin position="25"/>
        <end position="163"/>
    </location>
</feature>
<organism evidence="7 8">
    <name type="scientific">Orchesella dallaii</name>
    <dbReference type="NCBI Taxonomy" id="48710"/>
    <lineage>
        <taxon>Eukaryota</taxon>
        <taxon>Metazoa</taxon>
        <taxon>Ecdysozoa</taxon>
        <taxon>Arthropoda</taxon>
        <taxon>Hexapoda</taxon>
        <taxon>Collembola</taxon>
        <taxon>Entomobryomorpha</taxon>
        <taxon>Entomobryoidea</taxon>
        <taxon>Orchesellidae</taxon>
        <taxon>Orchesellinae</taxon>
        <taxon>Orchesella</taxon>
    </lineage>
</organism>
<name>A0ABP1QJP1_9HEXA</name>
<dbReference type="InterPro" id="IPR050975">
    <property type="entry name" value="Sleep_regulator"/>
</dbReference>
<accession>A0ABP1QJP1</accession>
<evidence type="ECO:0008006" key="9">
    <source>
        <dbReference type="Google" id="ProtNLM"/>
    </source>
</evidence>
<dbReference type="PANTHER" id="PTHR33562:SF28">
    <property type="entry name" value="PROTEIN QUIVER"/>
    <property type="match status" value="1"/>
</dbReference>
<proteinExistence type="predicted"/>
<keyword evidence="3 6" id="KW-0732">Signal</keyword>
<reference evidence="7 8" key="1">
    <citation type="submission" date="2024-08" db="EMBL/GenBank/DDBJ databases">
        <authorList>
            <person name="Cucini C."/>
            <person name="Frati F."/>
        </authorList>
    </citation>
    <scope>NUCLEOTIDE SEQUENCE [LARGE SCALE GENOMIC DNA]</scope>
</reference>
<dbReference type="Proteomes" id="UP001642540">
    <property type="component" value="Unassembled WGS sequence"/>
</dbReference>
<dbReference type="CDD" id="cd23591">
    <property type="entry name" value="TFP_LU_ECD_Crim"/>
    <property type="match status" value="1"/>
</dbReference>
<dbReference type="SUPFAM" id="SSF57302">
    <property type="entry name" value="Snake toxin-like"/>
    <property type="match status" value="1"/>
</dbReference>